<accession>A0A392NJP2</accession>
<proteinExistence type="predicted"/>
<evidence type="ECO:0000313" key="1">
    <source>
        <dbReference type="EMBL" id="MCI00033.1"/>
    </source>
</evidence>
<name>A0A392NJP2_9FABA</name>
<keyword evidence="2" id="KW-1185">Reference proteome</keyword>
<dbReference type="EMBL" id="LXQA010042031">
    <property type="protein sequence ID" value="MCI00033.1"/>
    <property type="molecule type" value="Genomic_DNA"/>
</dbReference>
<dbReference type="AlphaFoldDB" id="A0A392NJP2"/>
<evidence type="ECO:0000313" key="2">
    <source>
        <dbReference type="Proteomes" id="UP000265520"/>
    </source>
</evidence>
<dbReference type="Proteomes" id="UP000265520">
    <property type="component" value="Unassembled WGS sequence"/>
</dbReference>
<reference evidence="1 2" key="1">
    <citation type="journal article" date="2018" name="Front. Plant Sci.">
        <title>Red Clover (Trifolium pratense) and Zigzag Clover (T. medium) - A Picture of Genomic Similarities and Differences.</title>
        <authorList>
            <person name="Dluhosova J."/>
            <person name="Istvanek J."/>
            <person name="Nedelnik J."/>
            <person name="Repkova J."/>
        </authorList>
    </citation>
    <scope>NUCLEOTIDE SEQUENCE [LARGE SCALE GENOMIC DNA]</scope>
    <source>
        <strain evidence="2">cv. 10/8</strain>
        <tissue evidence="1">Leaf</tissue>
    </source>
</reference>
<protein>
    <submittedName>
        <fullName evidence="1">Uncharacterized protein</fullName>
    </submittedName>
</protein>
<organism evidence="1 2">
    <name type="scientific">Trifolium medium</name>
    <dbReference type="NCBI Taxonomy" id="97028"/>
    <lineage>
        <taxon>Eukaryota</taxon>
        <taxon>Viridiplantae</taxon>
        <taxon>Streptophyta</taxon>
        <taxon>Embryophyta</taxon>
        <taxon>Tracheophyta</taxon>
        <taxon>Spermatophyta</taxon>
        <taxon>Magnoliopsida</taxon>
        <taxon>eudicotyledons</taxon>
        <taxon>Gunneridae</taxon>
        <taxon>Pentapetalae</taxon>
        <taxon>rosids</taxon>
        <taxon>fabids</taxon>
        <taxon>Fabales</taxon>
        <taxon>Fabaceae</taxon>
        <taxon>Papilionoideae</taxon>
        <taxon>50 kb inversion clade</taxon>
        <taxon>NPAAA clade</taxon>
        <taxon>Hologalegina</taxon>
        <taxon>IRL clade</taxon>
        <taxon>Trifolieae</taxon>
        <taxon>Trifolium</taxon>
    </lineage>
</organism>
<comment type="caution">
    <text evidence="1">The sequence shown here is derived from an EMBL/GenBank/DDBJ whole genome shotgun (WGS) entry which is preliminary data.</text>
</comment>
<sequence>FLDALDRAAARRASQASTSQVIASPQTEMSYLVGLLRKLFPIGTFREKVTTAQL</sequence>
<feature type="non-terminal residue" evidence="1">
    <location>
        <position position="1"/>
    </location>
</feature>